<dbReference type="InterPro" id="IPR027417">
    <property type="entry name" value="P-loop_NTPase"/>
</dbReference>
<dbReference type="OrthoDB" id="449299at2759"/>
<proteinExistence type="predicted"/>
<evidence type="ECO:0000256" key="2">
    <source>
        <dbReference type="ARBA" id="ARBA00022801"/>
    </source>
</evidence>
<accession>A0A812VH60</accession>
<gene>
    <name evidence="6" type="primary">NTPCR</name>
    <name evidence="6" type="ORF">SNEC2469_LOCUS17526</name>
</gene>
<dbReference type="InterPro" id="IPR002110">
    <property type="entry name" value="Ankyrin_rpt"/>
</dbReference>
<evidence type="ECO:0000313" key="7">
    <source>
        <dbReference type="Proteomes" id="UP000601435"/>
    </source>
</evidence>
<dbReference type="InterPro" id="IPR004948">
    <property type="entry name" value="Nuc-triphosphatase_THEP1"/>
</dbReference>
<dbReference type="AlphaFoldDB" id="A0A812VH60"/>
<evidence type="ECO:0000256" key="3">
    <source>
        <dbReference type="ARBA" id="ARBA00022840"/>
    </source>
</evidence>
<evidence type="ECO:0000256" key="5">
    <source>
        <dbReference type="SAM" id="MobiDB-lite"/>
    </source>
</evidence>
<dbReference type="GO" id="GO:0017111">
    <property type="term" value="F:ribonucleoside triphosphate phosphatase activity"/>
    <property type="evidence" value="ECO:0007669"/>
    <property type="project" value="InterPro"/>
</dbReference>
<dbReference type="GO" id="GO:0005524">
    <property type="term" value="F:ATP binding"/>
    <property type="evidence" value="ECO:0007669"/>
    <property type="project" value="UniProtKB-KW"/>
</dbReference>
<keyword evidence="2" id="KW-0378">Hydrolase</keyword>
<reference evidence="6" key="1">
    <citation type="submission" date="2021-02" db="EMBL/GenBank/DDBJ databases">
        <authorList>
            <person name="Dougan E. K."/>
            <person name="Rhodes N."/>
            <person name="Thang M."/>
            <person name="Chan C."/>
        </authorList>
    </citation>
    <scope>NUCLEOTIDE SEQUENCE</scope>
</reference>
<dbReference type="Pfam" id="PF12796">
    <property type="entry name" value="Ank_2"/>
    <property type="match status" value="1"/>
</dbReference>
<keyword evidence="7" id="KW-1185">Reference proteome</keyword>
<dbReference type="PANTHER" id="PTHR43146:SF1">
    <property type="entry name" value="CANCER-RELATED NUCLEOSIDE-TRIPHOSPHATASE"/>
    <property type="match status" value="1"/>
</dbReference>
<dbReference type="PROSITE" id="PS50088">
    <property type="entry name" value="ANK_REPEAT"/>
    <property type="match status" value="1"/>
</dbReference>
<feature type="region of interest" description="Disordered" evidence="5">
    <location>
        <begin position="259"/>
        <end position="282"/>
    </location>
</feature>
<evidence type="ECO:0000256" key="1">
    <source>
        <dbReference type="ARBA" id="ARBA00022741"/>
    </source>
</evidence>
<keyword evidence="1" id="KW-0547">Nucleotide-binding</keyword>
<dbReference type="PANTHER" id="PTHR43146">
    <property type="entry name" value="CANCER-RELATED NUCLEOSIDE-TRIPHOSPHATASE"/>
    <property type="match status" value="1"/>
</dbReference>
<dbReference type="SUPFAM" id="SSF52540">
    <property type="entry name" value="P-loop containing nucleoside triphosphate hydrolases"/>
    <property type="match status" value="1"/>
</dbReference>
<keyword evidence="3" id="KW-0067">ATP-binding</keyword>
<dbReference type="InterPro" id="IPR036770">
    <property type="entry name" value="Ankyrin_rpt-contain_sf"/>
</dbReference>
<keyword evidence="4" id="KW-0040">ANK repeat</keyword>
<dbReference type="SMART" id="SM00248">
    <property type="entry name" value="ANK"/>
    <property type="match status" value="2"/>
</dbReference>
<dbReference type="EMBL" id="CAJNJA010029030">
    <property type="protein sequence ID" value="CAE7617287.1"/>
    <property type="molecule type" value="Genomic_DNA"/>
</dbReference>
<sequence length="462" mass="50962">MQFKSIVVPPSVCAGRRGRAAHAAQDWEDDYDLPVQKDLGDGWDGYGELEEFETLASEPPAKEAPAEAATTAPAKLEEAPEEATPAAPKEEPRKQPRHIFIASQPGVGKTTLVHKLLEKLREEDGEGGVDVRGFYTEEVRDPANPKQRLGFDVVRVGCLEPDEQTRSVLAREGKAPPTVGKYSVDVAAFEAFALPALEPPKEEEFQLPENPRLFKLSDGTEKAVSLLYEPTDEEEGANSRIRLEFGEVLNVPPSSLRQGKRKFRQMRGADGRRSGGGGPQPVNQQTPLFYAAAYGNLTIVRFLLNLGYHVNWRDSWRETALFYGIKHSPMDVVNVLIEHGASVLVRSKRNNQTPRELLKAQSRRDAATLVGVAVDDKAEDKHVACIEELASAFKPSSLTLTALSQTTNMVTGYVYANFEKQELTIGQVKVDRGHQGKGLGILVFQEKPECIGDQREGTKMLH</sequence>
<feature type="region of interest" description="Disordered" evidence="5">
    <location>
        <begin position="1"/>
        <end position="94"/>
    </location>
</feature>
<evidence type="ECO:0000313" key="6">
    <source>
        <dbReference type="EMBL" id="CAE7617287.1"/>
    </source>
</evidence>
<organism evidence="6 7">
    <name type="scientific">Symbiodinium necroappetens</name>
    <dbReference type="NCBI Taxonomy" id="1628268"/>
    <lineage>
        <taxon>Eukaryota</taxon>
        <taxon>Sar</taxon>
        <taxon>Alveolata</taxon>
        <taxon>Dinophyceae</taxon>
        <taxon>Suessiales</taxon>
        <taxon>Symbiodiniaceae</taxon>
        <taxon>Symbiodinium</taxon>
    </lineage>
</organism>
<dbReference type="Pfam" id="PF03266">
    <property type="entry name" value="NTPase_1"/>
    <property type="match status" value="1"/>
</dbReference>
<comment type="caution">
    <text evidence="6">The sequence shown here is derived from an EMBL/GenBank/DDBJ whole genome shotgun (WGS) entry which is preliminary data.</text>
</comment>
<feature type="repeat" description="ANK" evidence="4">
    <location>
        <begin position="283"/>
        <end position="315"/>
    </location>
</feature>
<protein>
    <submittedName>
        <fullName evidence="6">NTPCR protein</fullName>
    </submittedName>
</protein>
<dbReference type="PROSITE" id="PS50297">
    <property type="entry name" value="ANK_REP_REGION"/>
    <property type="match status" value="1"/>
</dbReference>
<evidence type="ECO:0000256" key="4">
    <source>
        <dbReference type="PROSITE-ProRule" id="PRU00023"/>
    </source>
</evidence>
<dbReference type="Gene3D" id="1.25.40.20">
    <property type="entry name" value="Ankyrin repeat-containing domain"/>
    <property type="match status" value="1"/>
</dbReference>
<dbReference type="SUPFAM" id="SSF48403">
    <property type="entry name" value="Ankyrin repeat"/>
    <property type="match status" value="1"/>
</dbReference>
<name>A0A812VH60_9DINO</name>
<dbReference type="Gene3D" id="3.40.50.300">
    <property type="entry name" value="P-loop containing nucleotide triphosphate hydrolases"/>
    <property type="match status" value="1"/>
</dbReference>
<dbReference type="Proteomes" id="UP000601435">
    <property type="component" value="Unassembled WGS sequence"/>
</dbReference>